<evidence type="ECO:0000256" key="8">
    <source>
        <dbReference type="SAM" id="SignalP"/>
    </source>
</evidence>
<comment type="similarity">
    <text evidence="1">Belongs to the peptidase C40 family.</text>
</comment>
<evidence type="ECO:0000259" key="9">
    <source>
        <dbReference type="PROSITE" id="PS51935"/>
    </source>
</evidence>
<evidence type="ECO:0000313" key="12">
    <source>
        <dbReference type="Proteomes" id="UP000636394"/>
    </source>
</evidence>
<keyword evidence="12" id="KW-1185">Reference proteome</keyword>
<gene>
    <name evidence="10" type="ORF">GMI68_08810</name>
    <name evidence="11" type="ORF">J7S26_02125</name>
</gene>
<dbReference type="InterPro" id="IPR038765">
    <property type="entry name" value="Papain-like_cys_pep_sf"/>
</dbReference>
<name>A0A9E6SUQ9_9ACTN</name>
<proteinExistence type="inferred from homology"/>
<dbReference type="Proteomes" id="UP000671910">
    <property type="component" value="Chromosome"/>
</dbReference>
<evidence type="ECO:0000256" key="2">
    <source>
        <dbReference type="ARBA" id="ARBA00022670"/>
    </source>
</evidence>
<dbReference type="KEGG" id="ebz:J7S26_02125"/>
<evidence type="ECO:0000256" key="4">
    <source>
        <dbReference type="ARBA" id="ARBA00022801"/>
    </source>
</evidence>
<evidence type="ECO:0000256" key="5">
    <source>
        <dbReference type="ARBA" id="ARBA00022807"/>
    </source>
</evidence>
<dbReference type="InterPro" id="IPR000064">
    <property type="entry name" value="NLP_P60_dom"/>
</dbReference>
<evidence type="ECO:0000256" key="6">
    <source>
        <dbReference type="SAM" id="Coils"/>
    </source>
</evidence>
<feature type="coiled-coil region" evidence="6">
    <location>
        <begin position="41"/>
        <end position="96"/>
    </location>
</feature>
<dbReference type="PROSITE" id="PS51935">
    <property type="entry name" value="NLPC_P60"/>
    <property type="match status" value="1"/>
</dbReference>
<keyword evidence="5" id="KW-0788">Thiol protease</keyword>
<evidence type="ECO:0000256" key="7">
    <source>
        <dbReference type="SAM" id="MobiDB-lite"/>
    </source>
</evidence>
<organism evidence="11 13">
    <name type="scientific">Xiamenia xianingshaonis</name>
    <dbReference type="NCBI Taxonomy" id="2682776"/>
    <lineage>
        <taxon>Bacteria</taxon>
        <taxon>Bacillati</taxon>
        <taxon>Actinomycetota</taxon>
        <taxon>Coriobacteriia</taxon>
        <taxon>Eggerthellales</taxon>
        <taxon>Eggerthellaceae</taxon>
        <taxon>Xiamenia</taxon>
    </lineage>
</organism>
<evidence type="ECO:0000256" key="3">
    <source>
        <dbReference type="ARBA" id="ARBA00022729"/>
    </source>
</evidence>
<feature type="coiled-coil region" evidence="6">
    <location>
        <begin position="143"/>
        <end position="219"/>
    </location>
</feature>
<dbReference type="GO" id="GO:0008234">
    <property type="term" value="F:cysteine-type peptidase activity"/>
    <property type="evidence" value="ECO:0007669"/>
    <property type="project" value="UniProtKB-KW"/>
</dbReference>
<dbReference type="InterPro" id="IPR057309">
    <property type="entry name" value="PcsB_CC"/>
</dbReference>
<dbReference type="GO" id="GO:0006508">
    <property type="term" value="P:proteolysis"/>
    <property type="evidence" value="ECO:0007669"/>
    <property type="project" value="UniProtKB-KW"/>
</dbReference>
<dbReference type="InterPro" id="IPR051202">
    <property type="entry name" value="Peptidase_C40"/>
</dbReference>
<evidence type="ECO:0000313" key="11">
    <source>
        <dbReference type="EMBL" id="QTU84743.1"/>
    </source>
</evidence>
<dbReference type="AlphaFoldDB" id="A0A9E6SUQ9"/>
<dbReference type="Pfam" id="PF00877">
    <property type="entry name" value="NLPC_P60"/>
    <property type="match status" value="1"/>
</dbReference>
<reference evidence="10 12" key="1">
    <citation type="submission" date="2019-11" db="EMBL/GenBank/DDBJ databases">
        <title>Eggerthellaceae novel genus isolated from the rectal contents of marmort.</title>
        <authorList>
            <person name="Zhang G."/>
        </authorList>
    </citation>
    <scope>NUCLEOTIDE SEQUENCE [LARGE SCALE GENOMIC DNA]</scope>
    <source>
        <strain evidence="12">zg-886</strain>
        <strain evidence="10">Zg-886</strain>
    </source>
</reference>
<dbReference type="Pfam" id="PF24568">
    <property type="entry name" value="CC_PcsB"/>
    <property type="match status" value="1"/>
</dbReference>
<dbReference type="PANTHER" id="PTHR47053">
    <property type="entry name" value="MUREIN DD-ENDOPEPTIDASE MEPH-RELATED"/>
    <property type="match status" value="1"/>
</dbReference>
<dbReference type="EMBL" id="CP072829">
    <property type="protein sequence ID" value="QTU84743.1"/>
    <property type="molecule type" value="Genomic_DNA"/>
</dbReference>
<dbReference type="Gene3D" id="6.10.250.3150">
    <property type="match status" value="1"/>
</dbReference>
<feature type="region of interest" description="Disordered" evidence="7">
    <location>
        <begin position="241"/>
        <end position="263"/>
    </location>
</feature>
<dbReference type="Gene3D" id="3.90.1720.10">
    <property type="entry name" value="endopeptidase domain like (from Nostoc punctiforme)"/>
    <property type="match status" value="1"/>
</dbReference>
<dbReference type="Proteomes" id="UP000636394">
    <property type="component" value="Unassembled WGS sequence"/>
</dbReference>
<feature type="domain" description="NlpC/P60" evidence="9">
    <location>
        <begin position="286"/>
        <end position="393"/>
    </location>
</feature>
<sequence length="393" mass="41005">MRLTATRKTVTACVVASALALALAAPTTAFAVTSAEKQAEAQAVLASLNTMQAQLDQASNDHYLAVEAQQQAEADAQAAQTRIDEASAEIADLQSRLGTRAHSMYKEGNSTFLDLILGATTFSEFTSRWDLLVSINQNDTDLVNETKALRTEIEEQKAVLDEQTRVAAEKAEEAARIEADAQATVAAMESTYNSLSAEVAALLEQERAAQEAAQAARADQVLAAAAQSAQAAQTAQAVIPQPTTDAIAPETTYTQPSGGGSYETMDSAAAEQLVSSGGGTIVGYDANTGNAIVDRAYAALGTAYSYGACSQDAFDCSGFVSYALTGGYDRLGSTTTFMSNYQQVSDPQPGDIAVNDGHCGIYVGDGKMVHAATYGVGVVEGAVQDGMIFVRPN</sequence>
<dbReference type="EMBL" id="WPCR01000012">
    <property type="protein sequence ID" value="NHM14852.1"/>
    <property type="molecule type" value="Genomic_DNA"/>
</dbReference>
<feature type="signal peptide" evidence="8">
    <location>
        <begin position="1"/>
        <end position="31"/>
    </location>
</feature>
<accession>A0A9E6SUQ9</accession>
<keyword evidence="6" id="KW-0175">Coiled coil</keyword>
<reference evidence="11" key="2">
    <citation type="submission" date="2021-04" db="EMBL/GenBank/DDBJ databases">
        <title>Novel species in family Eggerthellaceae.</title>
        <authorList>
            <person name="Zhang G."/>
        </authorList>
    </citation>
    <scope>NUCLEOTIDE SEQUENCE</scope>
    <source>
        <strain evidence="11">Zg-886</strain>
    </source>
</reference>
<evidence type="ECO:0000313" key="10">
    <source>
        <dbReference type="EMBL" id="NHM14852.1"/>
    </source>
</evidence>
<keyword evidence="2" id="KW-0645">Protease</keyword>
<dbReference type="RefSeq" id="WP_166340278.1">
    <property type="nucleotide sequence ID" value="NZ_CP072829.1"/>
</dbReference>
<keyword evidence="3 8" id="KW-0732">Signal</keyword>
<feature type="chain" id="PRO_5038681269" evidence="8">
    <location>
        <begin position="32"/>
        <end position="393"/>
    </location>
</feature>
<keyword evidence="4 10" id="KW-0378">Hydrolase</keyword>
<evidence type="ECO:0000313" key="13">
    <source>
        <dbReference type="Proteomes" id="UP000671910"/>
    </source>
</evidence>
<dbReference type="SUPFAM" id="SSF54001">
    <property type="entry name" value="Cysteine proteinases"/>
    <property type="match status" value="1"/>
</dbReference>
<protein>
    <submittedName>
        <fullName evidence="11">C40 family peptidase</fullName>
    </submittedName>
    <submittedName>
        <fullName evidence="10">Hydrolase Nlp/P60</fullName>
    </submittedName>
</protein>
<evidence type="ECO:0000256" key="1">
    <source>
        <dbReference type="ARBA" id="ARBA00007074"/>
    </source>
</evidence>
<dbReference type="PANTHER" id="PTHR47053:SF1">
    <property type="entry name" value="MUREIN DD-ENDOPEPTIDASE MEPH-RELATED"/>
    <property type="match status" value="1"/>
</dbReference>